<evidence type="ECO:0000256" key="5">
    <source>
        <dbReference type="ARBA" id="ARBA00023002"/>
    </source>
</evidence>
<keyword evidence="8" id="KW-1185">Reference proteome</keyword>
<dbReference type="GO" id="GO:0016491">
    <property type="term" value="F:oxidoreductase activity"/>
    <property type="evidence" value="ECO:0007669"/>
    <property type="project" value="UniProtKB-KW"/>
</dbReference>
<dbReference type="Gene3D" id="3.40.462.20">
    <property type="match status" value="1"/>
</dbReference>
<evidence type="ECO:0000259" key="6">
    <source>
        <dbReference type="PROSITE" id="PS51387"/>
    </source>
</evidence>
<dbReference type="AlphaFoldDB" id="A0A7T7I0G7"/>
<accession>A0A7T7I0G7</accession>
<dbReference type="EMBL" id="CP066831">
    <property type="protein sequence ID" value="QQM38759.1"/>
    <property type="molecule type" value="Genomic_DNA"/>
</dbReference>
<feature type="domain" description="FAD-binding PCMH-type" evidence="6">
    <location>
        <begin position="82"/>
        <end position="249"/>
    </location>
</feature>
<name>A0A7T7I0G7_9ACTN</name>
<dbReference type="InterPro" id="IPR006093">
    <property type="entry name" value="Oxy_OxRdtase_FAD_BS"/>
</dbReference>
<keyword evidence="5" id="KW-0560">Oxidoreductase</keyword>
<dbReference type="InterPro" id="IPR016166">
    <property type="entry name" value="FAD-bd_PCMH"/>
</dbReference>
<gene>
    <name evidence="7" type="ORF">JEQ17_04260</name>
</gene>
<evidence type="ECO:0000256" key="2">
    <source>
        <dbReference type="ARBA" id="ARBA00005466"/>
    </source>
</evidence>
<dbReference type="PROSITE" id="PS51318">
    <property type="entry name" value="TAT"/>
    <property type="match status" value="1"/>
</dbReference>
<organism evidence="7 8">
    <name type="scientific">Streptomyces liliifuscus</name>
    <dbReference type="NCBI Taxonomy" id="2797636"/>
    <lineage>
        <taxon>Bacteria</taxon>
        <taxon>Bacillati</taxon>
        <taxon>Actinomycetota</taxon>
        <taxon>Actinomycetes</taxon>
        <taxon>Kitasatosporales</taxon>
        <taxon>Streptomycetaceae</taxon>
        <taxon>Streptomyces</taxon>
    </lineage>
</organism>
<evidence type="ECO:0000313" key="7">
    <source>
        <dbReference type="EMBL" id="QQM38759.1"/>
    </source>
</evidence>
<evidence type="ECO:0000256" key="3">
    <source>
        <dbReference type="ARBA" id="ARBA00022630"/>
    </source>
</evidence>
<reference evidence="7 8" key="1">
    <citation type="submission" date="2020-12" db="EMBL/GenBank/DDBJ databases">
        <title>A novel species.</title>
        <authorList>
            <person name="Li K."/>
        </authorList>
    </citation>
    <scope>NUCLEOTIDE SEQUENCE [LARGE SCALE GENOMIC DNA]</scope>
    <source>
        <strain evidence="7 8">ZYC-3</strain>
    </source>
</reference>
<dbReference type="PANTHER" id="PTHR42973">
    <property type="entry name" value="BINDING OXIDOREDUCTASE, PUTATIVE (AFU_ORTHOLOGUE AFUA_1G17690)-RELATED"/>
    <property type="match status" value="1"/>
</dbReference>
<dbReference type="InterPro" id="IPR036318">
    <property type="entry name" value="FAD-bd_PCMH-like_sf"/>
</dbReference>
<proteinExistence type="inferred from homology"/>
<dbReference type="PROSITE" id="PS51387">
    <property type="entry name" value="FAD_PCMH"/>
    <property type="match status" value="1"/>
</dbReference>
<dbReference type="InterPro" id="IPR016169">
    <property type="entry name" value="FAD-bd_PCMH_sub2"/>
</dbReference>
<keyword evidence="3" id="KW-0285">Flavoprotein</keyword>
<protein>
    <submittedName>
        <fullName evidence="7">FAD-binding oxidoreductase</fullName>
    </submittedName>
</protein>
<dbReference type="PANTHER" id="PTHR42973:SF39">
    <property type="entry name" value="FAD-BINDING PCMH-TYPE DOMAIN-CONTAINING PROTEIN"/>
    <property type="match status" value="1"/>
</dbReference>
<dbReference type="Pfam" id="PF01565">
    <property type="entry name" value="FAD_binding_4"/>
    <property type="match status" value="1"/>
</dbReference>
<keyword evidence="4" id="KW-0274">FAD</keyword>
<dbReference type="RefSeq" id="WP_200393923.1">
    <property type="nucleotide sequence ID" value="NZ_CP066831.1"/>
</dbReference>
<dbReference type="Gene3D" id="3.30.465.10">
    <property type="match status" value="1"/>
</dbReference>
<dbReference type="InterPro" id="IPR050416">
    <property type="entry name" value="FAD-linked_Oxidoreductase"/>
</dbReference>
<dbReference type="Proteomes" id="UP000595636">
    <property type="component" value="Chromosome"/>
</dbReference>
<dbReference type="InterPro" id="IPR012951">
    <property type="entry name" value="BBE"/>
</dbReference>
<dbReference type="SUPFAM" id="SSF56176">
    <property type="entry name" value="FAD-binding/transporter-associated domain-like"/>
    <property type="match status" value="1"/>
</dbReference>
<dbReference type="PROSITE" id="PS00862">
    <property type="entry name" value="OX2_COVAL_FAD"/>
    <property type="match status" value="1"/>
</dbReference>
<dbReference type="KEGG" id="slf:JEQ17_04260"/>
<dbReference type="InterPro" id="IPR006094">
    <property type="entry name" value="Oxid_FAD_bind_N"/>
</dbReference>
<evidence type="ECO:0000313" key="8">
    <source>
        <dbReference type="Proteomes" id="UP000595636"/>
    </source>
</evidence>
<comment type="similarity">
    <text evidence="2">Belongs to the oxygen-dependent FAD-linked oxidoreductase family.</text>
</comment>
<evidence type="ECO:0000256" key="4">
    <source>
        <dbReference type="ARBA" id="ARBA00022827"/>
    </source>
</evidence>
<dbReference type="InterPro" id="IPR006311">
    <property type="entry name" value="TAT_signal"/>
</dbReference>
<evidence type="ECO:0000256" key="1">
    <source>
        <dbReference type="ARBA" id="ARBA00001974"/>
    </source>
</evidence>
<dbReference type="Pfam" id="PF08031">
    <property type="entry name" value="BBE"/>
    <property type="match status" value="1"/>
</dbReference>
<sequence>MQTGRRDVLRTGGAVAAAGAAIALGGGNGPALASARRTSLVGGAESGAWRELVRSLSPAARLYRPGQPEYAARATADNQRYASVRPAGVLVCATESDVRTAVLWCAKHGVPLAPRSGGHNYAGYSTTPGLVISLRAMNQVVPRGHELRLGGGATNSDVYAARAANLYFPGGRCPEVGVAGLTLGGGLGFNDRKWGLTCDRLTETRLVLADGTLVRAAEDENPDLFWACRGGAGGNFGINTAFTFSAVPVGRLRATVFHLTFPLRAAVEVLEELRDILDTDRDNDFDVRIGFKHAGDGTATLALLGQRLGDQDGLLRRFASLLRLRPDRAVIEERGFWSAQDFLMETPGPKEAYASKSLVPNQWPAPDTVAAIADWTRNWRPGPGRSTGYVTLFAMGGDTATRRPDETAYPHREAAFVIDIGTHWKPGTPPAQVRGLLEQTRAAHHMLRRHLRTDAAYVNFPDPDLHDWRHAYYGANYERLVDVKRSCDPDALFRYQQAVGRPQP</sequence>
<dbReference type="GO" id="GO:0071949">
    <property type="term" value="F:FAD binding"/>
    <property type="evidence" value="ECO:0007669"/>
    <property type="project" value="InterPro"/>
</dbReference>
<comment type="cofactor">
    <cofactor evidence="1">
        <name>FAD</name>
        <dbReference type="ChEBI" id="CHEBI:57692"/>
    </cofactor>
</comment>